<dbReference type="Pfam" id="PF13439">
    <property type="entry name" value="Glyco_transf_4"/>
    <property type="match status" value="1"/>
</dbReference>
<sequence>VNEPTVDDRSVAIFLPSLSGGGAQRVVIDLSNALITLGHPVNLILATGNNSYTDALDPSVKLHDLNVKRIRNAVRPLGRWLSYYKPDSLLVVQRHAAIIATVAKWSSGWKGKLFVRETNTYCYPREAKRHLMDKLIALIAQRLYREMAGVIAPSRGISDDLRRCGNVHVIPNPIYVPSSNKIFQHPRPFVLGVGRLCEQKRFSDLLRAFSLVVKDLNSKPLDLIILGEGEERDSLHRLAIELNISARVMLP</sequence>
<dbReference type="PANTHER" id="PTHR45947:SF3">
    <property type="entry name" value="SULFOQUINOVOSYL TRANSFERASE SQD2"/>
    <property type="match status" value="1"/>
</dbReference>
<name>A0A382Q3D2_9ZZZZ</name>
<dbReference type="Pfam" id="PF00534">
    <property type="entry name" value="Glycos_transf_1"/>
    <property type="match status" value="1"/>
</dbReference>
<evidence type="ECO:0008006" key="4">
    <source>
        <dbReference type="Google" id="ProtNLM"/>
    </source>
</evidence>
<organism evidence="3">
    <name type="scientific">marine metagenome</name>
    <dbReference type="NCBI Taxonomy" id="408172"/>
    <lineage>
        <taxon>unclassified sequences</taxon>
        <taxon>metagenomes</taxon>
        <taxon>ecological metagenomes</taxon>
    </lineage>
</organism>
<evidence type="ECO:0000259" key="1">
    <source>
        <dbReference type="Pfam" id="PF00534"/>
    </source>
</evidence>
<feature type="non-terminal residue" evidence="3">
    <location>
        <position position="1"/>
    </location>
</feature>
<dbReference type="GO" id="GO:0016758">
    <property type="term" value="F:hexosyltransferase activity"/>
    <property type="evidence" value="ECO:0007669"/>
    <property type="project" value="TreeGrafter"/>
</dbReference>
<dbReference type="InterPro" id="IPR001296">
    <property type="entry name" value="Glyco_trans_1"/>
</dbReference>
<gene>
    <name evidence="3" type="ORF">METZ01_LOCUS332302</name>
</gene>
<dbReference type="AlphaFoldDB" id="A0A382Q3D2"/>
<dbReference type="SUPFAM" id="SSF53756">
    <property type="entry name" value="UDP-Glycosyltransferase/glycogen phosphorylase"/>
    <property type="match status" value="1"/>
</dbReference>
<accession>A0A382Q3D2</accession>
<dbReference type="InterPro" id="IPR050194">
    <property type="entry name" value="Glycosyltransferase_grp1"/>
</dbReference>
<protein>
    <recommendedName>
        <fullName evidence="4">Glycosyltransferase subfamily 4-like N-terminal domain-containing protein</fullName>
    </recommendedName>
</protein>
<dbReference type="InterPro" id="IPR028098">
    <property type="entry name" value="Glyco_trans_4-like_N"/>
</dbReference>
<feature type="domain" description="Glycosyl transferase family 1" evidence="1">
    <location>
        <begin position="185"/>
        <end position="249"/>
    </location>
</feature>
<reference evidence="3" key="1">
    <citation type="submission" date="2018-05" db="EMBL/GenBank/DDBJ databases">
        <authorList>
            <person name="Lanie J.A."/>
            <person name="Ng W.-L."/>
            <person name="Kazmierczak K.M."/>
            <person name="Andrzejewski T.M."/>
            <person name="Davidsen T.M."/>
            <person name="Wayne K.J."/>
            <person name="Tettelin H."/>
            <person name="Glass J.I."/>
            <person name="Rusch D."/>
            <person name="Podicherti R."/>
            <person name="Tsui H.-C.T."/>
            <person name="Winkler M.E."/>
        </authorList>
    </citation>
    <scope>NUCLEOTIDE SEQUENCE</scope>
</reference>
<dbReference type="PANTHER" id="PTHR45947">
    <property type="entry name" value="SULFOQUINOVOSYL TRANSFERASE SQD2"/>
    <property type="match status" value="1"/>
</dbReference>
<evidence type="ECO:0000313" key="3">
    <source>
        <dbReference type="EMBL" id="SVC79448.1"/>
    </source>
</evidence>
<proteinExistence type="predicted"/>
<feature type="non-terminal residue" evidence="3">
    <location>
        <position position="251"/>
    </location>
</feature>
<dbReference type="EMBL" id="UINC01111321">
    <property type="protein sequence ID" value="SVC79448.1"/>
    <property type="molecule type" value="Genomic_DNA"/>
</dbReference>
<dbReference type="Gene3D" id="3.40.50.2000">
    <property type="entry name" value="Glycogen Phosphorylase B"/>
    <property type="match status" value="2"/>
</dbReference>
<feature type="domain" description="Glycosyltransferase subfamily 4-like N-terminal" evidence="2">
    <location>
        <begin position="21"/>
        <end position="174"/>
    </location>
</feature>
<evidence type="ECO:0000259" key="2">
    <source>
        <dbReference type="Pfam" id="PF13439"/>
    </source>
</evidence>